<feature type="domain" description="Fumarylacetoacetase-like C-terminal" evidence="3">
    <location>
        <begin position="81"/>
        <end position="286"/>
    </location>
</feature>
<evidence type="ECO:0000256" key="2">
    <source>
        <dbReference type="ARBA" id="ARBA00022723"/>
    </source>
</evidence>
<name>A0A089M296_9BACL</name>
<dbReference type="STRING" id="169760.PSTEL_23455"/>
<comment type="similarity">
    <text evidence="1">Belongs to the FAH family.</text>
</comment>
<protein>
    <submittedName>
        <fullName evidence="4">5-carboxymethyl-2-hydroxymuconate isomerase</fullName>
    </submittedName>
</protein>
<dbReference type="PANTHER" id="PTHR42796">
    <property type="entry name" value="FUMARYLACETOACETATE HYDROLASE DOMAIN-CONTAINING PROTEIN 2A-RELATED"/>
    <property type="match status" value="1"/>
</dbReference>
<keyword evidence="2" id="KW-0479">Metal-binding</keyword>
<accession>A0A089M296</accession>
<dbReference type="GO" id="GO:0046872">
    <property type="term" value="F:metal ion binding"/>
    <property type="evidence" value="ECO:0007669"/>
    <property type="project" value="UniProtKB-KW"/>
</dbReference>
<evidence type="ECO:0000259" key="3">
    <source>
        <dbReference type="Pfam" id="PF01557"/>
    </source>
</evidence>
<dbReference type="Gene3D" id="3.90.850.10">
    <property type="entry name" value="Fumarylacetoacetase-like, C-terminal domain"/>
    <property type="match status" value="1"/>
</dbReference>
<dbReference type="PANTHER" id="PTHR42796:SF4">
    <property type="entry name" value="FUMARYLACETOACETATE HYDROLASE DOMAIN-CONTAINING PROTEIN 2A"/>
    <property type="match status" value="1"/>
</dbReference>
<dbReference type="GO" id="GO:0016853">
    <property type="term" value="F:isomerase activity"/>
    <property type="evidence" value="ECO:0007669"/>
    <property type="project" value="UniProtKB-KW"/>
</dbReference>
<dbReference type="InterPro" id="IPR036663">
    <property type="entry name" value="Fumarylacetoacetase_C_sf"/>
</dbReference>
<dbReference type="GO" id="GO:0019752">
    <property type="term" value="P:carboxylic acid metabolic process"/>
    <property type="evidence" value="ECO:0007669"/>
    <property type="project" value="UniProtKB-ARBA"/>
</dbReference>
<dbReference type="FunFam" id="3.90.850.10:FF:000002">
    <property type="entry name" value="2-hydroxyhepta-2,4-diene-1,7-dioate isomerase"/>
    <property type="match status" value="1"/>
</dbReference>
<proteinExistence type="inferred from homology"/>
<keyword evidence="5" id="KW-1185">Reference proteome</keyword>
<gene>
    <name evidence="4" type="ORF">PSTEL_23455</name>
</gene>
<dbReference type="Pfam" id="PF01557">
    <property type="entry name" value="FAA_hydrolase"/>
    <property type="match status" value="1"/>
</dbReference>
<organism evidence="4 5">
    <name type="scientific">Paenibacillus stellifer</name>
    <dbReference type="NCBI Taxonomy" id="169760"/>
    <lineage>
        <taxon>Bacteria</taxon>
        <taxon>Bacillati</taxon>
        <taxon>Bacillota</taxon>
        <taxon>Bacilli</taxon>
        <taxon>Bacillales</taxon>
        <taxon>Paenibacillaceae</taxon>
        <taxon>Paenibacillus</taxon>
    </lineage>
</organism>
<sequence>MKLLQYRSNGGIKLGVKTPEGIVDIEATAEQAGVQAPANMEEVIGSGDEALTLLSGLLAGSPVLLPEETVEFAPSVTRPRKILCVGLNYKSHAEEAGFESVSVPVLFSKLDNTLSAHKETIAIPPGLSQIDYEAELVVVIGRRASRVAKEEALSYVFGYAAGNDLTARELQFRTTQWLLGKSLDGFGPVGPWIATADEIDPGSLRIECRVNGELRQSANTGNMIHTCAELVSYISQYLTLEPGDLIYTGTPEGVILGLPEEKRVWLKSGDKVEITIDGLGTLENTLA</sequence>
<dbReference type="KEGG" id="pste:PSTEL_23455"/>
<dbReference type="AlphaFoldDB" id="A0A089M296"/>
<keyword evidence="4" id="KW-0413">Isomerase</keyword>
<evidence type="ECO:0000313" key="4">
    <source>
        <dbReference type="EMBL" id="AIQ65623.1"/>
    </source>
</evidence>
<dbReference type="InterPro" id="IPR011234">
    <property type="entry name" value="Fumarylacetoacetase-like_C"/>
</dbReference>
<dbReference type="InterPro" id="IPR051121">
    <property type="entry name" value="FAH"/>
</dbReference>
<evidence type="ECO:0000313" key="5">
    <source>
        <dbReference type="Proteomes" id="UP000029507"/>
    </source>
</evidence>
<dbReference type="EMBL" id="CP009286">
    <property type="protein sequence ID" value="AIQ65623.1"/>
    <property type="molecule type" value="Genomic_DNA"/>
</dbReference>
<evidence type="ECO:0000256" key="1">
    <source>
        <dbReference type="ARBA" id="ARBA00010211"/>
    </source>
</evidence>
<dbReference type="OrthoDB" id="9805307at2"/>
<dbReference type="Proteomes" id="UP000029507">
    <property type="component" value="Chromosome"/>
</dbReference>
<dbReference type="HOGENOM" id="CLU_028458_3_1_9"/>
<reference evidence="4 5" key="1">
    <citation type="submission" date="2014-08" db="EMBL/GenBank/DDBJ databases">
        <title>Comparative genomics of the Paenibacillus odorifer group.</title>
        <authorList>
            <person name="den Bakker H.C."/>
            <person name="Tsai Y.-C."/>
            <person name="Martin N."/>
            <person name="Korlach J."/>
            <person name="Wiedmann M."/>
        </authorList>
    </citation>
    <scope>NUCLEOTIDE SEQUENCE [LARGE SCALE GENOMIC DNA]</scope>
    <source>
        <strain evidence="4 5">DSM 14472</strain>
    </source>
</reference>
<dbReference type="SUPFAM" id="SSF56529">
    <property type="entry name" value="FAH"/>
    <property type="match status" value="1"/>
</dbReference>